<reference evidence="1" key="1">
    <citation type="submission" date="2022-03" db="EMBL/GenBank/DDBJ databases">
        <authorList>
            <person name="Tunstrom K."/>
        </authorList>
    </citation>
    <scope>NUCLEOTIDE SEQUENCE</scope>
</reference>
<organism evidence="1 2">
    <name type="scientific">Euphydryas editha</name>
    <name type="common">Edith's checkerspot</name>
    <dbReference type="NCBI Taxonomy" id="104508"/>
    <lineage>
        <taxon>Eukaryota</taxon>
        <taxon>Metazoa</taxon>
        <taxon>Ecdysozoa</taxon>
        <taxon>Arthropoda</taxon>
        <taxon>Hexapoda</taxon>
        <taxon>Insecta</taxon>
        <taxon>Pterygota</taxon>
        <taxon>Neoptera</taxon>
        <taxon>Endopterygota</taxon>
        <taxon>Lepidoptera</taxon>
        <taxon>Glossata</taxon>
        <taxon>Ditrysia</taxon>
        <taxon>Papilionoidea</taxon>
        <taxon>Nymphalidae</taxon>
        <taxon>Nymphalinae</taxon>
        <taxon>Euphydryas</taxon>
    </lineage>
</organism>
<sequence>MTTQISRRSFFDVWFANAKEVRMDALLHHIQQEIGGLPLSDDHIRSIKAIIRNNCAKIDAKWLKSGRHRNRFLKANSSWLEGNILLPDIVSKPILDVSLPETSNRPGRPQKKLRDSCMKTKKRRIQQLLKTSSQEELSMATEVKLRQAGKRDSAAIVKELCLSSPQRGTNIKKGGSI</sequence>
<dbReference type="Proteomes" id="UP001153954">
    <property type="component" value="Unassembled WGS sequence"/>
</dbReference>
<dbReference type="EMBL" id="CAKOGL010000030">
    <property type="protein sequence ID" value="CAH2107308.1"/>
    <property type="molecule type" value="Genomic_DNA"/>
</dbReference>
<name>A0AAU9V7U5_EUPED</name>
<comment type="caution">
    <text evidence="1">The sequence shown here is derived from an EMBL/GenBank/DDBJ whole genome shotgun (WGS) entry which is preliminary data.</text>
</comment>
<dbReference type="AlphaFoldDB" id="A0AAU9V7U5"/>
<accession>A0AAU9V7U5</accession>
<protein>
    <submittedName>
        <fullName evidence="1">Uncharacterized protein</fullName>
    </submittedName>
</protein>
<evidence type="ECO:0000313" key="1">
    <source>
        <dbReference type="EMBL" id="CAH2107308.1"/>
    </source>
</evidence>
<proteinExistence type="predicted"/>
<evidence type="ECO:0000313" key="2">
    <source>
        <dbReference type="Proteomes" id="UP001153954"/>
    </source>
</evidence>
<gene>
    <name evidence="1" type="ORF">EEDITHA_LOCUS21355</name>
</gene>
<keyword evidence="2" id="KW-1185">Reference proteome</keyword>